<dbReference type="EMBL" id="CP048286">
    <property type="protein sequence ID" value="QHW31174.1"/>
    <property type="molecule type" value="Genomic_DNA"/>
</dbReference>
<keyword evidence="1" id="KW-0812">Transmembrane</keyword>
<keyword evidence="1" id="KW-1133">Transmembrane helix</keyword>
<dbReference type="Proteomes" id="UP000479114">
    <property type="component" value="Chromosome"/>
</dbReference>
<evidence type="ECO:0000313" key="2">
    <source>
        <dbReference type="EMBL" id="QHW31174.1"/>
    </source>
</evidence>
<name>A0A6C0NY55_9BACL</name>
<keyword evidence="1" id="KW-0472">Membrane</keyword>
<proteinExistence type="predicted"/>
<feature type="transmembrane region" description="Helical" evidence="1">
    <location>
        <begin position="6"/>
        <end position="26"/>
    </location>
</feature>
<evidence type="ECO:0000256" key="1">
    <source>
        <dbReference type="SAM" id="Phobius"/>
    </source>
</evidence>
<keyword evidence="3" id="KW-1185">Reference proteome</keyword>
<gene>
    <name evidence="2" type="ORF">GZH47_10115</name>
</gene>
<dbReference type="KEGG" id="prz:GZH47_10115"/>
<dbReference type="RefSeq" id="WP_162639983.1">
    <property type="nucleotide sequence ID" value="NZ_CP048286.1"/>
</dbReference>
<protein>
    <submittedName>
        <fullName evidence="2">Uncharacterized protein</fullName>
    </submittedName>
</protein>
<dbReference type="AlphaFoldDB" id="A0A6C0NY55"/>
<organism evidence="2 3">
    <name type="scientific">Paenibacillus rhizovicinus</name>
    <dbReference type="NCBI Taxonomy" id="2704463"/>
    <lineage>
        <taxon>Bacteria</taxon>
        <taxon>Bacillati</taxon>
        <taxon>Bacillota</taxon>
        <taxon>Bacilli</taxon>
        <taxon>Bacillales</taxon>
        <taxon>Paenibacillaceae</taxon>
        <taxon>Paenibacillus</taxon>
    </lineage>
</organism>
<accession>A0A6C0NY55</accession>
<reference evidence="2 3" key="1">
    <citation type="submission" date="2020-02" db="EMBL/GenBank/DDBJ databases">
        <title>Paenibacillus sp. nov., isolated from rhizosphere soil of tomato.</title>
        <authorList>
            <person name="Weon H.-Y."/>
            <person name="Lee S.A."/>
        </authorList>
    </citation>
    <scope>NUCLEOTIDE SEQUENCE [LARGE SCALE GENOMIC DNA]</scope>
    <source>
        <strain evidence="2 3">14171R-81</strain>
    </source>
</reference>
<evidence type="ECO:0000313" key="3">
    <source>
        <dbReference type="Proteomes" id="UP000479114"/>
    </source>
</evidence>
<sequence>MTAIALILLVFMVCLFLIMLASIWYMRFMMAKIFGEKHADLEHITSTGMIPERWSLKHTKKMIRLQEQGDAAALGIAQRLAARSYVRKLRRLSAFVKKTNLVENEETRQLMLRNIREVSREWSEEVRDGSITAGT</sequence>